<organism evidence="4 5">
    <name type="scientific">Basidiobolus meristosporus CBS 931.73</name>
    <dbReference type="NCBI Taxonomy" id="1314790"/>
    <lineage>
        <taxon>Eukaryota</taxon>
        <taxon>Fungi</taxon>
        <taxon>Fungi incertae sedis</taxon>
        <taxon>Zoopagomycota</taxon>
        <taxon>Entomophthoromycotina</taxon>
        <taxon>Basidiobolomycetes</taxon>
        <taxon>Basidiobolales</taxon>
        <taxon>Basidiobolaceae</taxon>
        <taxon>Basidiobolus</taxon>
    </lineage>
</organism>
<evidence type="ECO:0000259" key="3">
    <source>
        <dbReference type="PROSITE" id="PS50102"/>
    </source>
</evidence>
<dbReference type="PANTHER" id="PTHR15241:SF304">
    <property type="entry name" value="RRM DOMAIN-CONTAINING PROTEIN"/>
    <property type="match status" value="1"/>
</dbReference>
<dbReference type="Gene3D" id="3.30.70.330">
    <property type="match status" value="1"/>
</dbReference>
<dbReference type="EMBL" id="MCFE01000868">
    <property type="protein sequence ID" value="ORX77578.1"/>
    <property type="molecule type" value="Genomic_DNA"/>
</dbReference>
<dbReference type="GO" id="GO:0003723">
    <property type="term" value="F:RNA binding"/>
    <property type="evidence" value="ECO:0007669"/>
    <property type="project" value="UniProtKB-UniRule"/>
</dbReference>
<sequence>MNALARLTRNALPLNLARAYGTKTCFVGNIPWGTSQQELQDLFGQYGPVENVRLPLDDSGRMKGFGFVEIDEDAAPKAIESLNGHSFNGRDLRVSEAQSRPRAPRTFNDRPRFNREQNDF</sequence>
<dbReference type="InParanoid" id="A0A1Y1WW91"/>
<dbReference type="CDD" id="cd00590">
    <property type="entry name" value="RRM_SF"/>
    <property type="match status" value="1"/>
</dbReference>
<dbReference type="SMART" id="SM00360">
    <property type="entry name" value="RRM"/>
    <property type="match status" value="1"/>
</dbReference>
<keyword evidence="5" id="KW-1185">Reference proteome</keyword>
<dbReference type="Pfam" id="PF00076">
    <property type="entry name" value="RRM_1"/>
    <property type="match status" value="1"/>
</dbReference>
<dbReference type="InterPro" id="IPR012677">
    <property type="entry name" value="Nucleotide-bd_a/b_plait_sf"/>
</dbReference>
<evidence type="ECO:0000313" key="4">
    <source>
        <dbReference type="EMBL" id="ORX77578.1"/>
    </source>
</evidence>
<evidence type="ECO:0000313" key="5">
    <source>
        <dbReference type="Proteomes" id="UP000193498"/>
    </source>
</evidence>
<gene>
    <name evidence="4" type="ORF">K493DRAFT_321351</name>
</gene>
<evidence type="ECO:0000256" key="1">
    <source>
        <dbReference type="PROSITE-ProRule" id="PRU00176"/>
    </source>
</evidence>
<comment type="caution">
    <text evidence="4">The sequence shown here is derived from an EMBL/GenBank/DDBJ whole genome shotgun (WGS) entry which is preliminary data.</text>
</comment>
<name>A0A1Y1WW91_9FUNG</name>
<dbReference type="PANTHER" id="PTHR15241">
    <property type="entry name" value="TRANSFORMER-2-RELATED"/>
    <property type="match status" value="1"/>
</dbReference>
<dbReference type="PROSITE" id="PS50102">
    <property type="entry name" value="RRM"/>
    <property type="match status" value="1"/>
</dbReference>
<accession>A0A1Y1WW91</accession>
<feature type="domain" description="RRM" evidence="3">
    <location>
        <begin position="23"/>
        <end position="99"/>
    </location>
</feature>
<protein>
    <recommendedName>
        <fullName evidence="3">RRM domain-containing protein</fullName>
    </recommendedName>
</protein>
<evidence type="ECO:0000256" key="2">
    <source>
        <dbReference type="SAM" id="MobiDB-lite"/>
    </source>
</evidence>
<dbReference type="InterPro" id="IPR035979">
    <property type="entry name" value="RBD_domain_sf"/>
</dbReference>
<dbReference type="SUPFAM" id="SSF54928">
    <property type="entry name" value="RNA-binding domain, RBD"/>
    <property type="match status" value="1"/>
</dbReference>
<keyword evidence="1" id="KW-0694">RNA-binding</keyword>
<reference evidence="4 5" key="1">
    <citation type="submission" date="2016-07" db="EMBL/GenBank/DDBJ databases">
        <title>Pervasive Adenine N6-methylation of Active Genes in Fungi.</title>
        <authorList>
            <consortium name="DOE Joint Genome Institute"/>
            <person name="Mondo S.J."/>
            <person name="Dannebaum R.O."/>
            <person name="Kuo R.C."/>
            <person name="Labutti K."/>
            <person name="Haridas S."/>
            <person name="Kuo A."/>
            <person name="Salamov A."/>
            <person name="Ahrendt S.R."/>
            <person name="Lipzen A."/>
            <person name="Sullivan W."/>
            <person name="Andreopoulos W.B."/>
            <person name="Clum A."/>
            <person name="Lindquist E."/>
            <person name="Daum C."/>
            <person name="Ramamoorthy G.K."/>
            <person name="Gryganskyi A."/>
            <person name="Culley D."/>
            <person name="Magnuson J.K."/>
            <person name="James T.Y."/>
            <person name="O'Malley M.A."/>
            <person name="Stajich J.E."/>
            <person name="Spatafora J.W."/>
            <person name="Visel A."/>
            <person name="Grigoriev I.V."/>
        </authorList>
    </citation>
    <scope>NUCLEOTIDE SEQUENCE [LARGE SCALE GENOMIC DNA]</scope>
    <source>
        <strain evidence="4 5">CBS 931.73</strain>
    </source>
</reference>
<proteinExistence type="predicted"/>
<feature type="region of interest" description="Disordered" evidence="2">
    <location>
        <begin position="90"/>
        <end position="120"/>
    </location>
</feature>
<dbReference type="AlphaFoldDB" id="A0A1Y1WW91"/>
<dbReference type="Proteomes" id="UP000193498">
    <property type="component" value="Unassembled WGS sequence"/>
</dbReference>
<feature type="compositionally biased region" description="Basic and acidic residues" evidence="2">
    <location>
        <begin position="107"/>
        <end position="120"/>
    </location>
</feature>
<dbReference type="InterPro" id="IPR000504">
    <property type="entry name" value="RRM_dom"/>
</dbReference>
<dbReference type="STRING" id="1314790.A0A1Y1WW91"/>
<dbReference type="OrthoDB" id="439808at2759"/>